<evidence type="ECO:0000313" key="3">
    <source>
        <dbReference type="Proteomes" id="UP001497623"/>
    </source>
</evidence>
<dbReference type="EMBL" id="CAXKWB010057986">
    <property type="protein sequence ID" value="CAL4180130.1"/>
    <property type="molecule type" value="Genomic_DNA"/>
</dbReference>
<dbReference type="PANTHER" id="PTHR32026:SF10">
    <property type="entry name" value="METHYLTRANSFERASE-LIKE PROTEIN 24-RELATED"/>
    <property type="match status" value="1"/>
</dbReference>
<dbReference type="AlphaFoldDB" id="A0AAV2SDK0"/>
<evidence type="ECO:0000259" key="1">
    <source>
        <dbReference type="Pfam" id="PF13383"/>
    </source>
</evidence>
<dbReference type="Pfam" id="PF13383">
    <property type="entry name" value="Methyltransf_22"/>
    <property type="match status" value="1"/>
</dbReference>
<accession>A0AAV2SDK0</accession>
<name>A0AAV2SDK0_MEGNR</name>
<evidence type="ECO:0000313" key="2">
    <source>
        <dbReference type="EMBL" id="CAL4180130.1"/>
    </source>
</evidence>
<organism evidence="2 3">
    <name type="scientific">Meganyctiphanes norvegica</name>
    <name type="common">Northern krill</name>
    <name type="synonym">Thysanopoda norvegica</name>
    <dbReference type="NCBI Taxonomy" id="48144"/>
    <lineage>
        <taxon>Eukaryota</taxon>
        <taxon>Metazoa</taxon>
        <taxon>Ecdysozoa</taxon>
        <taxon>Arthropoda</taxon>
        <taxon>Crustacea</taxon>
        <taxon>Multicrustacea</taxon>
        <taxon>Malacostraca</taxon>
        <taxon>Eumalacostraca</taxon>
        <taxon>Eucarida</taxon>
        <taxon>Euphausiacea</taxon>
        <taxon>Euphausiidae</taxon>
        <taxon>Meganyctiphanes</taxon>
    </lineage>
</organism>
<dbReference type="Gene3D" id="3.40.50.150">
    <property type="entry name" value="Vaccinia Virus protein VP39"/>
    <property type="match status" value="1"/>
</dbReference>
<dbReference type="Proteomes" id="UP001497623">
    <property type="component" value="Unassembled WGS sequence"/>
</dbReference>
<protein>
    <recommendedName>
        <fullName evidence="1">Methyltransferase domain-containing protein</fullName>
    </recommendedName>
</protein>
<dbReference type="PANTHER" id="PTHR32026">
    <property type="entry name" value="METHYLTRANSFERASE-LIKE PROTEIN 24"/>
    <property type="match status" value="1"/>
</dbReference>
<dbReference type="SUPFAM" id="SSF53335">
    <property type="entry name" value="S-adenosyl-L-methionine-dependent methyltransferases"/>
    <property type="match status" value="1"/>
</dbReference>
<feature type="non-terminal residue" evidence="2">
    <location>
        <position position="1"/>
    </location>
</feature>
<dbReference type="InterPro" id="IPR025714">
    <property type="entry name" value="Methyltranfer_dom"/>
</dbReference>
<reference evidence="2 3" key="1">
    <citation type="submission" date="2024-05" db="EMBL/GenBank/DDBJ databases">
        <authorList>
            <person name="Wallberg A."/>
        </authorList>
    </citation>
    <scope>NUCLEOTIDE SEQUENCE [LARGE SCALE GENOMIC DNA]</scope>
</reference>
<dbReference type="InterPro" id="IPR026913">
    <property type="entry name" value="METTL24"/>
</dbReference>
<feature type="domain" description="Methyltransferase" evidence="1">
    <location>
        <begin position="153"/>
        <end position="287"/>
    </location>
</feature>
<keyword evidence="3" id="KW-1185">Reference proteome</keyword>
<gene>
    <name evidence="2" type="ORF">MNOR_LOCUS35277</name>
</gene>
<proteinExistence type="predicted"/>
<dbReference type="InterPro" id="IPR029063">
    <property type="entry name" value="SAM-dependent_MTases_sf"/>
</dbReference>
<comment type="caution">
    <text evidence="2">The sequence shown here is derived from an EMBL/GenBank/DDBJ whole genome shotgun (WGS) entry which is preliminary data.</text>
</comment>
<sequence length="350" mass="39839">DFSNMLANLTSRQNRGLLLLVIGLFSYIIYTKSTEADRLQQDLMLQTLAEVRDQGAAAAAAAAAAAVADPAAAVDAPAAAVATPANKFYTDEDGNEIPLFDDNTLYPKPGGGFCDMAPIADKEEYFQVMENTEVECKDMQKFNLYQLCLDGFKNRDNCVVLSFGISFMFGYEDSLIDRLGCVAYSFDPTMNTEDYVRKDGKDKFYNLGISSFKGVKTMNYEKRRDLTCKVDRYVNIVKMLGLIDRQIDFLKIDVEGSELDFFLDTASNHPELLENVWQFQLEFHNMEECCYWHSGNSKTTTQFDMMKIVRILHCHGFKLAHTRWNPNPKLHFQYNGKERSVAYVTTWIRV</sequence>